<feature type="domain" description="SseB protein N-terminal" evidence="1">
    <location>
        <begin position="18"/>
        <end position="143"/>
    </location>
</feature>
<dbReference type="GeneID" id="8770409"/>
<evidence type="ECO:0000313" key="2">
    <source>
        <dbReference type="EMBL" id="ADC46612.1"/>
    </source>
</evidence>
<proteinExistence type="predicted"/>
<dbReference type="HOGENOM" id="CLU_1113885_0_0_2"/>
<keyword evidence="3" id="KW-1185">Reference proteome</keyword>
<evidence type="ECO:0000313" key="3">
    <source>
        <dbReference type="Proteomes" id="UP000008680"/>
    </source>
</evidence>
<accession>D3E251</accession>
<dbReference type="OrthoDB" id="78466at2157"/>
<evidence type="ECO:0000259" key="1">
    <source>
        <dbReference type="Pfam" id="PF07179"/>
    </source>
</evidence>
<dbReference type="Pfam" id="PF07179">
    <property type="entry name" value="SseB"/>
    <property type="match status" value="1"/>
</dbReference>
<dbReference type="AlphaFoldDB" id="D3E251"/>
<organism evidence="2 3">
    <name type="scientific">Methanobrevibacter ruminantium (strain ATCC 35063 / DSM 1093 / JCM 13430 / OCM 146 / M1)</name>
    <name type="common">Methanobacterium ruminantium</name>
    <dbReference type="NCBI Taxonomy" id="634498"/>
    <lineage>
        <taxon>Archaea</taxon>
        <taxon>Methanobacteriati</taxon>
        <taxon>Methanobacteriota</taxon>
        <taxon>Methanomada group</taxon>
        <taxon>Methanobacteria</taxon>
        <taxon>Methanobacteriales</taxon>
        <taxon>Methanobacteriaceae</taxon>
        <taxon>Methanobrevibacter</taxon>
    </lineage>
</organism>
<dbReference type="InterPro" id="IPR009839">
    <property type="entry name" value="SseB_N"/>
</dbReference>
<protein>
    <recommendedName>
        <fullName evidence="1">SseB protein N-terminal domain-containing protein</fullName>
    </recommendedName>
</protein>
<dbReference type="eggNOG" id="arCOG12039">
    <property type="taxonomic scope" value="Archaea"/>
</dbReference>
<dbReference type="PATRIC" id="fig|634498.28.peg.763"/>
<dbReference type="Proteomes" id="UP000008680">
    <property type="component" value="Chromosome"/>
</dbReference>
<dbReference type="RefSeq" id="WP_012955563.1">
    <property type="nucleotide sequence ID" value="NC_013790.1"/>
</dbReference>
<sequence>MNESQDIEETTKVDNSRLEELLQLFKDDPSPQNVQELGEEIKSSQLYLPVVYSQSMIEDILSGDVGEVREFKEPAGFDINFLTNNRGEKAIPLFTSDRIMEEAGLRSSVIVMHVEDLVDSLQGTENTYQLVTINPMTETGIDMPILTFLNMFKKREMSEEEKRFLESMNRMLEVLENHSIALEEKTAFFNRGPQDFMKEVAVDGVFVPNIPFSVSTIKEFEEDVSPYLNIILMDEGKRIVYFGEPTEENPFNVLLAPGCEIEMVEEVDEFTTVWKCGNQPFYDGMK</sequence>
<dbReference type="KEGG" id="mru:mru_0761"/>
<gene>
    <name evidence="2" type="ordered locus">mru_0761</name>
</gene>
<reference evidence="2 3" key="1">
    <citation type="journal article" date="2010" name="PLoS ONE">
        <title>The genome sequence of the rumen methanogen Methanobrevibacter ruminantium reveals new possibilities for controlling ruminant methane emissions.</title>
        <authorList>
            <person name="Leahy S.C."/>
            <person name="Kelly W.J."/>
            <person name="Altermann E."/>
            <person name="Ronimus R.S."/>
            <person name="Yeoman C.J."/>
            <person name="Pacheco D.M."/>
            <person name="Li D."/>
            <person name="Kong Z."/>
            <person name="McTavish S."/>
            <person name="Sang C."/>
            <person name="Lambie S.C."/>
            <person name="Janssen P.H."/>
            <person name="Dey D."/>
            <person name="Attwood G.T."/>
        </authorList>
    </citation>
    <scope>NUCLEOTIDE SEQUENCE [LARGE SCALE GENOMIC DNA]</scope>
    <source>
        <strain evidence="3">ATCC 35063 / DSM 1093 / JCM 13430 / OCM 146 / M1</strain>
    </source>
</reference>
<dbReference type="EMBL" id="CP001719">
    <property type="protein sequence ID" value="ADC46612.1"/>
    <property type="molecule type" value="Genomic_DNA"/>
</dbReference>
<name>D3E251_METRM</name>